<dbReference type="EMBL" id="BAAAQN010000072">
    <property type="protein sequence ID" value="GAA2058848.1"/>
    <property type="molecule type" value="Genomic_DNA"/>
</dbReference>
<dbReference type="PROSITE" id="PS51892">
    <property type="entry name" value="SUBTILASE"/>
    <property type="match status" value="1"/>
</dbReference>
<evidence type="ECO:0000256" key="7">
    <source>
        <dbReference type="SAM" id="MobiDB-lite"/>
    </source>
</evidence>
<feature type="compositionally biased region" description="Low complexity" evidence="7">
    <location>
        <begin position="194"/>
        <end position="209"/>
    </location>
</feature>
<dbReference type="RefSeq" id="WP_344671049.1">
    <property type="nucleotide sequence ID" value="NZ_BAAAQN010000072.1"/>
</dbReference>
<dbReference type="Proteomes" id="UP001500751">
    <property type="component" value="Unassembled WGS sequence"/>
</dbReference>
<feature type="region of interest" description="Disordered" evidence="7">
    <location>
        <begin position="194"/>
        <end position="215"/>
    </location>
</feature>
<keyword evidence="3 5" id="KW-0378">Hydrolase</keyword>
<comment type="caution">
    <text evidence="10">The sequence shown here is derived from an EMBL/GenBank/DDBJ whole genome shotgun (WGS) entry which is preliminary data.</text>
</comment>
<evidence type="ECO:0000256" key="4">
    <source>
        <dbReference type="ARBA" id="ARBA00022825"/>
    </source>
</evidence>
<feature type="active site" description="Charge relay system" evidence="5">
    <location>
        <position position="285"/>
    </location>
</feature>
<keyword evidence="11" id="KW-1185">Reference proteome</keyword>
<dbReference type="InterPro" id="IPR023827">
    <property type="entry name" value="Peptidase_S8_Asp-AS"/>
</dbReference>
<dbReference type="PROSITE" id="PS00138">
    <property type="entry name" value="SUBTILASE_SER"/>
    <property type="match status" value="1"/>
</dbReference>
<dbReference type="Pfam" id="PF00082">
    <property type="entry name" value="Peptidase_S8"/>
    <property type="match status" value="1"/>
</dbReference>
<dbReference type="SUPFAM" id="SSF52743">
    <property type="entry name" value="Subtilisin-like"/>
    <property type="match status" value="1"/>
</dbReference>
<feature type="active site" description="Charge relay system" evidence="5">
    <location>
        <position position="317"/>
    </location>
</feature>
<evidence type="ECO:0000256" key="1">
    <source>
        <dbReference type="ARBA" id="ARBA00011073"/>
    </source>
</evidence>
<dbReference type="InterPro" id="IPR023828">
    <property type="entry name" value="Peptidase_S8_Ser-AS"/>
</dbReference>
<protein>
    <submittedName>
        <fullName evidence="10">S8 family serine peptidase</fullName>
    </submittedName>
</protein>
<feature type="chain" id="PRO_5046219543" evidence="8">
    <location>
        <begin position="25"/>
        <end position="1355"/>
    </location>
</feature>
<dbReference type="PRINTS" id="PR00723">
    <property type="entry name" value="SUBTILISIN"/>
</dbReference>
<dbReference type="InterPro" id="IPR036852">
    <property type="entry name" value="Peptidase_S8/S53_dom_sf"/>
</dbReference>
<dbReference type="PANTHER" id="PTHR43806:SF65">
    <property type="entry name" value="SERINE PROTEASE APRX"/>
    <property type="match status" value="1"/>
</dbReference>
<feature type="signal peptide" evidence="8">
    <location>
        <begin position="1"/>
        <end position="24"/>
    </location>
</feature>
<evidence type="ECO:0000313" key="11">
    <source>
        <dbReference type="Proteomes" id="UP001500751"/>
    </source>
</evidence>
<dbReference type="Gene3D" id="3.40.50.200">
    <property type="entry name" value="Peptidase S8/S53 domain"/>
    <property type="match status" value="1"/>
</dbReference>
<feature type="active site" description="Charge relay system" evidence="5">
    <location>
        <position position="501"/>
    </location>
</feature>
<proteinExistence type="inferred from homology"/>
<comment type="similarity">
    <text evidence="1 5 6">Belongs to the peptidase S8 family.</text>
</comment>
<evidence type="ECO:0000256" key="8">
    <source>
        <dbReference type="SAM" id="SignalP"/>
    </source>
</evidence>
<reference evidence="11" key="1">
    <citation type="journal article" date="2019" name="Int. J. Syst. Evol. Microbiol.">
        <title>The Global Catalogue of Microorganisms (GCM) 10K type strain sequencing project: providing services to taxonomists for standard genome sequencing and annotation.</title>
        <authorList>
            <consortium name="The Broad Institute Genomics Platform"/>
            <consortium name="The Broad Institute Genome Sequencing Center for Infectious Disease"/>
            <person name="Wu L."/>
            <person name="Ma J."/>
        </authorList>
    </citation>
    <scope>NUCLEOTIDE SEQUENCE [LARGE SCALE GENOMIC DNA]</scope>
    <source>
        <strain evidence="11">JCM 16014</strain>
    </source>
</reference>
<name>A0ABP5H328_9ACTN</name>
<evidence type="ECO:0000256" key="3">
    <source>
        <dbReference type="ARBA" id="ARBA00022801"/>
    </source>
</evidence>
<keyword evidence="4 5" id="KW-0720">Serine protease</keyword>
<dbReference type="PROSITE" id="PS00137">
    <property type="entry name" value="SUBTILASE_HIS"/>
    <property type="match status" value="1"/>
</dbReference>
<dbReference type="InterPro" id="IPR050131">
    <property type="entry name" value="Peptidase_S8_subtilisin-like"/>
</dbReference>
<feature type="domain" description="Peptidase S8/S53" evidence="9">
    <location>
        <begin position="276"/>
        <end position="540"/>
    </location>
</feature>
<dbReference type="InterPro" id="IPR013783">
    <property type="entry name" value="Ig-like_fold"/>
</dbReference>
<evidence type="ECO:0000259" key="9">
    <source>
        <dbReference type="Pfam" id="PF00082"/>
    </source>
</evidence>
<evidence type="ECO:0000256" key="6">
    <source>
        <dbReference type="RuleBase" id="RU003355"/>
    </source>
</evidence>
<sequence length="1355" mass="139477">MRTLRALTAAAVAGSLLWPAAAVAAAPSAPASVHPGTGAATQAPTSDSAIVGDRHTVTLITGDKVVVGKNAQGRPDAEVVSQVRGTDSIAIFSNSQGVFAIPNQVLPYLGSGQLDRRLFDVSLLAEDGYDDEHSAAVPLIATYPQRQGLAPMAARPVPEHSKAVAQLPSVSGVALSTAKTEAGAFWQQLTGAGATADTTSGTTSGATSGQSPVTPKAATAAGANASVAAGLSAAAQNPPLSGGIAKLWLDGKAKAALDVSVPSIGAPQAWAEGYDGTGVKIAVLDTGIDDKHPDFAGRIAAEQNFSSSPDTLDRYGHGTHVASIAAGSGAADNGKYVGVAPKSQLLIGKVIGDDGTGSDSQIIAGMQWAVAQGAKVVNMSLGASGDYNDPADPLTLAVDSLSASSGTLFVIAAGNDGRGDGYKSEYIVTTPGNAHSALTVGATNAGDSAMAYFSSRGPRADDYSIKPEISAPGVDITAARAAGTTLGDTVDQYYQTLSGTSMATPHVAGAAALLAQRHPDWTGQQLKAALVDYAATDTTETIFDQGGGRLRVPEALDAAVTTDVGAVSLGYAAWPRTAGQTLTKTVTYTNTGDQPVTYRLTASAGRFDDLISATHKGDGSAGPVSVSPATLTVPAHGSAAATITAAVGSSATGVFAGYLTATPDAATGASTPAAPAAAPAFNLPLTYTAEPEKYRLDVQLYDAYGGRPTSLNAAIWALNLDTGQVWAGLPIDGAVSWPGWIGPSQLVRFPAGNYAVLTTGILSDVPGSPSKSTLTVGAIPQIKLDHDVSVTFDARQAKPVAPRVPQAGATVSAATAWLDRETPTASFHAEVGYTYDGDQLRKLTAIPSGTATQGTFAYAQKSALAAPTLTVTPEGKDRGHGSAVPVGVSQFSDAHYEGDYRGPLIDVGRADPADLAGKDLAGKIVVLHPTPVDAAGHQPPGTQLSARLLTLAKAGVKLVLIPDVTSYQWLIDVHYDPTLPPTAFVDEPDLARITGGPVHIVGTTDSPWAYFTSAADSRIPASAGSLRPDEFAQVDARYHTAPSQADLTYECWYPHRETAAWPYNFGGSLPVCAGTHFPSQRTEFVQASGAIDWASYAHSEARIAPWGAENSLRDFGVLRPGQRVVSAPFAGPLTPCAAPLPKPSDASRALYQAFSDRGSVNVNLDSLCTADLKSRVYVPSGGDAQTFTWYQDGAPRPDCWNTCTMTDGDHLLRIVADTDRDSRGAAQTSVHSTTDWTLHASPTEAVTALPLPQIALDLPLGLDETLGGGDRQAVLRPTHQNGAADTPFKTVTLQVSTDDGKTWQDVRLRHSDGWRADLPPLAPGAFASLRASATDTAGNSVTETIVRAYQGGGRH</sequence>
<dbReference type="InterPro" id="IPR022398">
    <property type="entry name" value="Peptidase_S8_His-AS"/>
</dbReference>
<keyword evidence="2 5" id="KW-0645">Protease</keyword>
<evidence type="ECO:0000313" key="10">
    <source>
        <dbReference type="EMBL" id="GAA2058848.1"/>
    </source>
</evidence>
<evidence type="ECO:0000256" key="2">
    <source>
        <dbReference type="ARBA" id="ARBA00022670"/>
    </source>
</evidence>
<dbReference type="PROSITE" id="PS00136">
    <property type="entry name" value="SUBTILASE_ASP"/>
    <property type="match status" value="1"/>
</dbReference>
<keyword evidence="8" id="KW-0732">Signal</keyword>
<gene>
    <name evidence="10" type="ORF">GCM10009839_81110</name>
</gene>
<organism evidence="10 11">
    <name type="scientific">Catenulispora yoronensis</name>
    <dbReference type="NCBI Taxonomy" id="450799"/>
    <lineage>
        <taxon>Bacteria</taxon>
        <taxon>Bacillati</taxon>
        <taxon>Actinomycetota</taxon>
        <taxon>Actinomycetes</taxon>
        <taxon>Catenulisporales</taxon>
        <taxon>Catenulisporaceae</taxon>
        <taxon>Catenulispora</taxon>
    </lineage>
</organism>
<dbReference type="Gene3D" id="2.60.40.10">
    <property type="entry name" value="Immunoglobulins"/>
    <property type="match status" value="1"/>
</dbReference>
<dbReference type="PANTHER" id="PTHR43806">
    <property type="entry name" value="PEPTIDASE S8"/>
    <property type="match status" value="1"/>
</dbReference>
<accession>A0ABP5H328</accession>
<dbReference type="InterPro" id="IPR015500">
    <property type="entry name" value="Peptidase_S8_subtilisin-rel"/>
</dbReference>
<dbReference type="InterPro" id="IPR000209">
    <property type="entry name" value="Peptidase_S8/S53_dom"/>
</dbReference>
<evidence type="ECO:0000256" key="5">
    <source>
        <dbReference type="PROSITE-ProRule" id="PRU01240"/>
    </source>
</evidence>